<keyword evidence="13" id="KW-1185">Reference proteome</keyword>
<keyword evidence="5" id="KW-0997">Cell inner membrane</keyword>
<evidence type="ECO:0000313" key="13">
    <source>
        <dbReference type="Proteomes" id="UP000198639"/>
    </source>
</evidence>
<keyword evidence="3" id="KW-0813">Transport</keyword>
<evidence type="ECO:0000256" key="4">
    <source>
        <dbReference type="ARBA" id="ARBA00022475"/>
    </source>
</evidence>
<dbReference type="Proteomes" id="UP000198639">
    <property type="component" value="Unassembled WGS sequence"/>
</dbReference>
<comment type="similarity">
    <text evidence="2">Belongs to the GSP M family.</text>
</comment>
<dbReference type="SUPFAM" id="SSF103054">
    <property type="entry name" value="General secretion pathway protein M, EpsM"/>
    <property type="match status" value="1"/>
</dbReference>
<evidence type="ECO:0000256" key="2">
    <source>
        <dbReference type="ARBA" id="ARBA00010637"/>
    </source>
</evidence>
<keyword evidence="7" id="KW-0653">Protein transport</keyword>
<reference evidence="13" key="1">
    <citation type="submission" date="2016-10" db="EMBL/GenBank/DDBJ databases">
        <authorList>
            <person name="Varghese N."/>
            <person name="Submissions S."/>
        </authorList>
    </citation>
    <scope>NUCLEOTIDE SEQUENCE [LARGE SCALE GENOMIC DNA]</scope>
    <source>
        <strain evidence="13">CGMCC 1.12041</strain>
    </source>
</reference>
<keyword evidence="6 11" id="KW-0812">Transmembrane</keyword>
<proteinExistence type="inferred from homology"/>
<protein>
    <submittedName>
        <fullName evidence="12">General secretion pathway protein M</fullName>
    </submittedName>
</protein>
<evidence type="ECO:0000256" key="11">
    <source>
        <dbReference type="SAM" id="Phobius"/>
    </source>
</evidence>
<sequence length="176" mass="18790">MKAAAQFGAQLGALRERAQTWWLGRTEQERKFLAVGAGIVVVSLVYALLLAPAVEGRDNLRRALPQLRQQAAQLQTMAAEAQALSATPAPSAPPMTREALVASMAQRSLVAGSITMTGEYAKAQFNGVSFANLVSWLDAQRRENRIQVQDAAFTALPAVGQVDATLTLRQASATAQ</sequence>
<evidence type="ECO:0000256" key="8">
    <source>
        <dbReference type="ARBA" id="ARBA00022989"/>
    </source>
</evidence>
<evidence type="ECO:0000256" key="1">
    <source>
        <dbReference type="ARBA" id="ARBA00004377"/>
    </source>
</evidence>
<dbReference type="RefSeq" id="WP_091870214.1">
    <property type="nucleotide sequence ID" value="NZ_FOLD01000001.1"/>
</dbReference>
<dbReference type="InterPro" id="IPR023229">
    <property type="entry name" value="T2SS_M_periplasmic_sf"/>
</dbReference>
<keyword evidence="4" id="KW-1003">Cell membrane</keyword>
<feature type="transmembrane region" description="Helical" evidence="11">
    <location>
        <begin position="34"/>
        <end position="54"/>
    </location>
</feature>
<feature type="coiled-coil region" evidence="10">
    <location>
        <begin position="57"/>
        <end position="84"/>
    </location>
</feature>
<comment type="subcellular location">
    <subcellularLocation>
        <location evidence="1">Cell inner membrane</location>
        <topology evidence="1">Single-pass membrane protein</topology>
    </subcellularLocation>
</comment>
<dbReference type="GO" id="GO:0015628">
    <property type="term" value="P:protein secretion by the type II secretion system"/>
    <property type="evidence" value="ECO:0007669"/>
    <property type="project" value="InterPro"/>
</dbReference>
<dbReference type="InterPro" id="IPR007690">
    <property type="entry name" value="T2SS_GspM"/>
</dbReference>
<name>A0A1I1DW63_9BURK</name>
<gene>
    <name evidence="12" type="ORF">SAMN05216204_101330</name>
</gene>
<dbReference type="STRING" id="1164594.SAMN05216204_101330"/>
<dbReference type="Gene3D" id="3.30.1360.100">
    <property type="entry name" value="General secretion pathway protein M, EpsM"/>
    <property type="match status" value="1"/>
</dbReference>
<keyword evidence="10" id="KW-0175">Coiled coil</keyword>
<evidence type="ECO:0000256" key="9">
    <source>
        <dbReference type="ARBA" id="ARBA00023136"/>
    </source>
</evidence>
<dbReference type="Pfam" id="PF04612">
    <property type="entry name" value="T2SSM"/>
    <property type="match status" value="1"/>
</dbReference>
<keyword evidence="9 11" id="KW-0472">Membrane</keyword>
<dbReference type="OrthoDB" id="8776177at2"/>
<evidence type="ECO:0000256" key="7">
    <source>
        <dbReference type="ARBA" id="ARBA00022927"/>
    </source>
</evidence>
<evidence type="ECO:0000256" key="3">
    <source>
        <dbReference type="ARBA" id="ARBA00022448"/>
    </source>
</evidence>
<dbReference type="GO" id="GO:0015627">
    <property type="term" value="C:type II protein secretion system complex"/>
    <property type="evidence" value="ECO:0007669"/>
    <property type="project" value="InterPro"/>
</dbReference>
<evidence type="ECO:0000256" key="6">
    <source>
        <dbReference type="ARBA" id="ARBA00022692"/>
    </source>
</evidence>
<keyword evidence="8 11" id="KW-1133">Transmembrane helix</keyword>
<evidence type="ECO:0000256" key="10">
    <source>
        <dbReference type="SAM" id="Coils"/>
    </source>
</evidence>
<accession>A0A1I1DW63</accession>
<evidence type="ECO:0000313" key="12">
    <source>
        <dbReference type="EMBL" id="SFB76960.1"/>
    </source>
</evidence>
<dbReference type="EMBL" id="FOLD01000001">
    <property type="protein sequence ID" value="SFB76960.1"/>
    <property type="molecule type" value="Genomic_DNA"/>
</dbReference>
<evidence type="ECO:0000256" key="5">
    <source>
        <dbReference type="ARBA" id="ARBA00022519"/>
    </source>
</evidence>
<dbReference type="GO" id="GO:0005886">
    <property type="term" value="C:plasma membrane"/>
    <property type="evidence" value="ECO:0007669"/>
    <property type="project" value="UniProtKB-SubCell"/>
</dbReference>
<organism evidence="12 13">
    <name type="scientific">Massilia yuzhufengensis</name>
    <dbReference type="NCBI Taxonomy" id="1164594"/>
    <lineage>
        <taxon>Bacteria</taxon>
        <taxon>Pseudomonadati</taxon>
        <taxon>Pseudomonadota</taxon>
        <taxon>Betaproteobacteria</taxon>
        <taxon>Burkholderiales</taxon>
        <taxon>Oxalobacteraceae</taxon>
        <taxon>Telluria group</taxon>
        <taxon>Massilia</taxon>
    </lineage>
</organism>
<dbReference type="AlphaFoldDB" id="A0A1I1DW63"/>